<feature type="compositionally biased region" description="Basic residues" evidence="1">
    <location>
        <begin position="15"/>
        <end position="45"/>
    </location>
</feature>
<reference evidence="2 3" key="1">
    <citation type="journal article" date="2015" name="Genome Biol.">
        <title>Comparative genomics of Steinernema reveals deeply conserved gene regulatory networks.</title>
        <authorList>
            <person name="Dillman A.R."/>
            <person name="Macchietto M."/>
            <person name="Porter C.F."/>
            <person name="Rogers A."/>
            <person name="Williams B."/>
            <person name="Antoshechkin I."/>
            <person name="Lee M.M."/>
            <person name="Goodwin Z."/>
            <person name="Lu X."/>
            <person name="Lewis E.E."/>
            <person name="Goodrich-Blair H."/>
            <person name="Stock S.P."/>
            <person name="Adams B.J."/>
            <person name="Sternberg P.W."/>
            <person name="Mortazavi A."/>
        </authorList>
    </citation>
    <scope>NUCLEOTIDE SEQUENCE [LARGE SCALE GENOMIC DNA]</scope>
    <source>
        <strain evidence="2 3">ALL</strain>
    </source>
</reference>
<evidence type="ECO:0000256" key="1">
    <source>
        <dbReference type="SAM" id="MobiDB-lite"/>
    </source>
</evidence>
<feature type="region of interest" description="Disordered" evidence="1">
    <location>
        <begin position="57"/>
        <end position="76"/>
    </location>
</feature>
<evidence type="ECO:0000313" key="2">
    <source>
        <dbReference type="EMBL" id="TKR68552.1"/>
    </source>
</evidence>
<feature type="region of interest" description="Disordered" evidence="1">
    <location>
        <begin position="1"/>
        <end position="47"/>
    </location>
</feature>
<proteinExistence type="predicted"/>
<organism evidence="2 3">
    <name type="scientific">Steinernema carpocapsae</name>
    <name type="common">Entomopathogenic nematode</name>
    <dbReference type="NCBI Taxonomy" id="34508"/>
    <lineage>
        <taxon>Eukaryota</taxon>
        <taxon>Metazoa</taxon>
        <taxon>Ecdysozoa</taxon>
        <taxon>Nematoda</taxon>
        <taxon>Chromadorea</taxon>
        <taxon>Rhabditida</taxon>
        <taxon>Tylenchina</taxon>
        <taxon>Panagrolaimomorpha</taxon>
        <taxon>Strongyloidoidea</taxon>
        <taxon>Steinernematidae</taxon>
        <taxon>Steinernema</taxon>
    </lineage>
</organism>
<dbReference type="AlphaFoldDB" id="A0A4U5MHA0"/>
<evidence type="ECO:0000313" key="3">
    <source>
        <dbReference type="Proteomes" id="UP000298663"/>
    </source>
</evidence>
<comment type="caution">
    <text evidence="2">The sequence shown here is derived from an EMBL/GenBank/DDBJ whole genome shotgun (WGS) entry which is preliminary data.</text>
</comment>
<dbReference type="Proteomes" id="UP000298663">
    <property type="component" value="Unassembled WGS sequence"/>
</dbReference>
<protein>
    <submittedName>
        <fullName evidence="2">Uncharacterized protein</fullName>
    </submittedName>
</protein>
<gene>
    <name evidence="2" type="ORF">L596_024517</name>
</gene>
<sequence>MNPRNDSFIRVNNKTSHRRQKRIITKTKKPSHRLLRRPSPNRRSRRDYLARAPFESSFPLPLSESDSARSLEPLDEQDELDELSFRAPGSMVSPRLAITYKCFLKLKIQFEPRIREIRFSCSTSKILFS</sequence>
<accession>A0A4U5MHA0</accession>
<reference evidence="2 3" key="2">
    <citation type="journal article" date="2019" name="G3 (Bethesda)">
        <title>Hybrid Assembly of the Genome of the Entomopathogenic Nematode Steinernema carpocapsae Identifies the X-Chromosome.</title>
        <authorList>
            <person name="Serra L."/>
            <person name="Macchietto M."/>
            <person name="Macias-Munoz A."/>
            <person name="McGill C.J."/>
            <person name="Rodriguez I.M."/>
            <person name="Rodriguez B."/>
            <person name="Murad R."/>
            <person name="Mortazavi A."/>
        </authorList>
    </citation>
    <scope>NUCLEOTIDE SEQUENCE [LARGE SCALE GENOMIC DNA]</scope>
    <source>
        <strain evidence="2 3">ALL</strain>
    </source>
</reference>
<keyword evidence="3" id="KW-1185">Reference proteome</keyword>
<name>A0A4U5MHA0_STECR</name>
<dbReference type="EMBL" id="AZBU02000008">
    <property type="protein sequence ID" value="TKR68552.1"/>
    <property type="molecule type" value="Genomic_DNA"/>
</dbReference>